<comment type="caution">
    <text evidence="2">The sequence shown here is derived from an EMBL/GenBank/DDBJ whole genome shotgun (WGS) entry which is preliminary data.</text>
</comment>
<organism evidence="2 3">
    <name type="scientific">Agrocybe pediades</name>
    <dbReference type="NCBI Taxonomy" id="84607"/>
    <lineage>
        <taxon>Eukaryota</taxon>
        <taxon>Fungi</taxon>
        <taxon>Dikarya</taxon>
        <taxon>Basidiomycota</taxon>
        <taxon>Agaricomycotina</taxon>
        <taxon>Agaricomycetes</taxon>
        <taxon>Agaricomycetidae</taxon>
        <taxon>Agaricales</taxon>
        <taxon>Agaricineae</taxon>
        <taxon>Strophariaceae</taxon>
        <taxon>Agrocybe</taxon>
    </lineage>
</organism>
<dbReference type="Proteomes" id="UP000521872">
    <property type="component" value="Unassembled WGS sequence"/>
</dbReference>
<dbReference type="InterPro" id="IPR032675">
    <property type="entry name" value="LRR_dom_sf"/>
</dbReference>
<dbReference type="InterPro" id="IPR001810">
    <property type="entry name" value="F-box_dom"/>
</dbReference>
<dbReference type="Pfam" id="PF12937">
    <property type="entry name" value="F-box-like"/>
    <property type="match status" value="1"/>
</dbReference>
<reference evidence="2 3" key="1">
    <citation type="submission" date="2019-12" db="EMBL/GenBank/DDBJ databases">
        <authorList>
            <person name="Floudas D."/>
            <person name="Bentzer J."/>
            <person name="Ahren D."/>
            <person name="Johansson T."/>
            <person name="Persson P."/>
            <person name="Tunlid A."/>
        </authorList>
    </citation>
    <scope>NUCLEOTIDE SEQUENCE [LARGE SCALE GENOMIC DNA]</scope>
    <source>
        <strain evidence="2 3">CBS 102.39</strain>
    </source>
</reference>
<dbReference type="PANTHER" id="PTHR38926:SF5">
    <property type="entry name" value="F-BOX AND LEUCINE-RICH REPEAT PROTEIN 6"/>
    <property type="match status" value="1"/>
</dbReference>
<dbReference type="SUPFAM" id="SSF52047">
    <property type="entry name" value="RNI-like"/>
    <property type="match status" value="1"/>
</dbReference>
<accession>A0A8H4R3C6</accession>
<dbReference type="Gene3D" id="3.80.10.10">
    <property type="entry name" value="Ribonuclease Inhibitor"/>
    <property type="match status" value="1"/>
</dbReference>
<keyword evidence="3" id="KW-1185">Reference proteome</keyword>
<dbReference type="PANTHER" id="PTHR38926">
    <property type="entry name" value="F-BOX DOMAIN CONTAINING PROTEIN, EXPRESSED"/>
    <property type="match status" value="1"/>
</dbReference>
<name>A0A8H4R3C6_9AGAR</name>
<dbReference type="Gene3D" id="1.20.1280.50">
    <property type="match status" value="1"/>
</dbReference>
<protein>
    <recommendedName>
        <fullName evidence="1">F-box domain-containing protein</fullName>
    </recommendedName>
</protein>
<proteinExistence type="predicted"/>
<evidence type="ECO:0000313" key="3">
    <source>
        <dbReference type="Proteomes" id="UP000521872"/>
    </source>
</evidence>
<gene>
    <name evidence="2" type="ORF">D9613_000360</name>
</gene>
<sequence length="445" mass="50026">MSSIDCLPPEILSHIFRETRSLIPLSISSRAGPLLISQVSRRWRHIAIKDASLWQLVGITILPTTALKHASIVKLWLRRSSRQPLSIAVWVDRFSQLSKKTFQVIRAIFHELASVSDRWESLHLSLPSYGRTLCAEFFASHFPNLQSLTLTLGNWTTEDAWQIKPILQHAPALQKLTWSNQSSSTSFDVPFNCGIKVVPDPTWQTLTDVRLDTCIACTSLLHILRQCQKLVRLDLPHLYGGDIDIREPSSIHLPFLETITIYQLRLDAGLSSLLNHLSCPNLKNFNYTCGYINRTWPQSPFEDFLARSQCNLQSLVLEYTAINESQLMRCLKQTSSSLKTLEVYDARGVTCVTDELLAMLTMGKSMFGEPNDILCPNLQSLALHNVVACTNGALAAALQSRTAYSISAMDMACSPLCSVNIRFSKRFIADNEGDIAYLRELAERT</sequence>
<feature type="domain" description="F-box" evidence="1">
    <location>
        <begin position="4"/>
        <end position="55"/>
    </location>
</feature>
<dbReference type="EMBL" id="JAACJL010000015">
    <property type="protein sequence ID" value="KAF4621037.1"/>
    <property type="molecule type" value="Genomic_DNA"/>
</dbReference>
<evidence type="ECO:0000313" key="2">
    <source>
        <dbReference type="EMBL" id="KAF4621037.1"/>
    </source>
</evidence>
<evidence type="ECO:0000259" key="1">
    <source>
        <dbReference type="Pfam" id="PF12937"/>
    </source>
</evidence>
<dbReference type="SUPFAM" id="SSF81383">
    <property type="entry name" value="F-box domain"/>
    <property type="match status" value="1"/>
</dbReference>
<dbReference type="InterPro" id="IPR036047">
    <property type="entry name" value="F-box-like_dom_sf"/>
</dbReference>
<dbReference type="AlphaFoldDB" id="A0A8H4R3C6"/>